<evidence type="ECO:0000313" key="2">
    <source>
        <dbReference type="Proteomes" id="UP000238762"/>
    </source>
</evidence>
<dbReference type="Proteomes" id="UP000238762">
    <property type="component" value="Unassembled WGS sequence"/>
</dbReference>
<dbReference type="NCBIfam" id="TIGR02595">
    <property type="entry name" value="PEP_CTERM"/>
    <property type="match status" value="1"/>
</dbReference>
<dbReference type="EMBL" id="PVWJ01000118">
    <property type="protein sequence ID" value="PSB01277.1"/>
    <property type="molecule type" value="Genomic_DNA"/>
</dbReference>
<keyword evidence="2" id="KW-1185">Reference proteome</keyword>
<organism evidence="1 2">
    <name type="scientific">Merismopedia glauca CCAP 1448/3</name>
    <dbReference type="NCBI Taxonomy" id="1296344"/>
    <lineage>
        <taxon>Bacteria</taxon>
        <taxon>Bacillati</taxon>
        <taxon>Cyanobacteriota</taxon>
        <taxon>Cyanophyceae</taxon>
        <taxon>Synechococcales</taxon>
        <taxon>Merismopediaceae</taxon>
        <taxon>Merismopedia</taxon>
    </lineage>
</organism>
<reference evidence="1 2" key="2">
    <citation type="submission" date="2018-03" db="EMBL/GenBank/DDBJ databases">
        <title>The ancient ancestry and fast evolution of plastids.</title>
        <authorList>
            <person name="Moore K.R."/>
            <person name="Magnabosco C."/>
            <person name="Momper L."/>
            <person name="Gold D.A."/>
            <person name="Bosak T."/>
            <person name="Fournier G.P."/>
        </authorList>
    </citation>
    <scope>NUCLEOTIDE SEQUENCE [LARGE SCALE GENOMIC DNA]</scope>
    <source>
        <strain evidence="1 2">CCAP 1448/3</strain>
    </source>
</reference>
<gene>
    <name evidence="1" type="ORF">C7B64_19225</name>
</gene>
<proteinExistence type="predicted"/>
<dbReference type="InterPro" id="IPR013424">
    <property type="entry name" value="Ice-binding_C"/>
</dbReference>
<accession>A0A2T1BZD6</accession>
<evidence type="ECO:0008006" key="3">
    <source>
        <dbReference type="Google" id="ProtNLM"/>
    </source>
</evidence>
<sequence length="211" mass="22926">MKGWQHFLGAIALRAAQAITTSLVIAVGISTAAQATTKITFDEVPEGTPIDDLKIKGVNFDYKVFGEDSDGAYTVNFGSYPPSLDGNALLLDNGNSVLTLDFDNAIHTLTFKADWICTLTPECASPSAGDYTVKLFDEALSSWQEFTPYQSFSYFGSPIKRVIFEFNPEKVEEFALDNLTFNKVGNPEPATILGTLALGGLGLAKWKKAKH</sequence>
<evidence type="ECO:0000313" key="1">
    <source>
        <dbReference type="EMBL" id="PSB01277.1"/>
    </source>
</evidence>
<dbReference type="RefSeq" id="WP_106290383.1">
    <property type="nucleotide sequence ID" value="NZ_CAWNTC010000150.1"/>
</dbReference>
<dbReference type="OrthoDB" id="517563at2"/>
<dbReference type="AlphaFoldDB" id="A0A2T1BZD6"/>
<name>A0A2T1BZD6_9CYAN</name>
<reference evidence="1 2" key="1">
    <citation type="submission" date="2018-02" db="EMBL/GenBank/DDBJ databases">
        <authorList>
            <person name="Cohen D.B."/>
            <person name="Kent A.D."/>
        </authorList>
    </citation>
    <scope>NUCLEOTIDE SEQUENCE [LARGE SCALE GENOMIC DNA]</scope>
    <source>
        <strain evidence="1 2">CCAP 1448/3</strain>
    </source>
</reference>
<comment type="caution">
    <text evidence="1">The sequence shown here is derived from an EMBL/GenBank/DDBJ whole genome shotgun (WGS) entry which is preliminary data.</text>
</comment>
<protein>
    <recommendedName>
        <fullName evidence="3">PEP-CTERM protein-sorting domain-containing protein</fullName>
    </recommendedName>
</protein>